<evidence type="ECO:0000313" key="3">
    <source>
        <dbReference type="Proteomes" id="UP001596512"/>
    </source>
</evidence>
<keyword evidence="1" id="KW-0812">Transmembrane</keyword>
<feature type="transmembrane region" description="Helical" evidence="1">
    <location>
        <begin position="52"/>
        <end position="73"/>
    </location>
</feature>
<sequence length="201" mass="21417">MARPAPPSRPDAAPRTGREALVFSWCGMRGLATLALALSLPQVTDTGAPFPARAELTVIACAVLVVTLLLAGLTLPTAVTLAGVADEADAESTAERAIATRAHRAALHTLAEWDVPDEVATLARDRLSGLAAILKGDPESAEDRERLESLRRAKDVVRRIQTRALAAARAEVLAARREPGTDPEAADRVLRRLDLRTVLLE</sequence>
<dbReference type="EMBL" id="JBHTEY010000004">
    <property type="protein sequence ID" value="MFC7615920.1"/>
    <property type="molecule type" value="Genomic_DNA"/>
</dbReference>
<proteinExistence type="predicted"/>
<gene>
    <name evidence="2" type="ORF">ACFQV2_22955</name>
</gene>
<reference evidence="3" key="1">
    <citation type="journal article" date="2019" name="Int. J. Syst. Evol. Microbiol.">
        <title>The Global Catalogue of Microorganisms (GCM) 10K type strain sequencing project: providing services to taxonomists for standard genome sequencing and annotation.</title>
        <authorList>
            <consortium name="The Broad Institute Genomics Platform"/>
            <consortium name="The Broad Institute Genome Sequencing Center for Infectious Disease"/>
            <person name="Wu L."/>
            <person name="Ma J."/>
        </authorList>
    </citation>
    <scope>NUCLEOTIDE SEQUENCE [LARGE SCALE GENOMIC DNA]</scope>
    <source>
        <strain evidence="3">JCM 17695</strain>
    </source>
</reference>
<name>A0ABW2TQ35_9PSEU</name>
<keyword evidence="1" id="KW-0472">Membrane</keyword>
<comment type="caution">
    <text evidence="2">The sequence shown here is derived from an EMBL/GenBank/DDBJ whole genome shotgun (WGS) entry which is preliminary data.</text>
</comment>
<organism evidence="2 3">
    <name type="scientific">Actinokineospora soli</name>
    <dbReference type="NCBI Taxonomy" id="1048753"/>
    <lineage>
        <taxon>Bacteria</taxon>
        <taxon>Bacillati</taxon>
        <taxon>Actinomycetota</taxon>
        <taxon>Actinomycetes</taxon>
        <taxon>Pseudonocardiales</taxon>
        <taxon>Pseudonocardiaceae</taxon>
        <taxon>Actinokineospora</taxon>
    </lineage>
</organism>
<feature type="transmembrane region" description="Helical" evidence="1">
    <location>
        <begin position="20"/>
        <end position="40"/>
    </location>
</feature>
<evidence type="ECO:0000256" key="1">
    <source>
        <dbReference type="SAM" id="Phobius"/>
    </source>
</evidence>
<protein>
    <recommendedName>
        <fullName evidence="4">Sodium/hydrogen exchanger family protein</fullName>
    </recommendedName>
</protein>
<dbReference type="Proteomes" id="UP001596512">
    <property type="component" value="Unassembled WGS sequence"/>
</dbReference>
<keyword evidence="1" id="KW-1133">Transmembrane helix</keyword>
<evidence type="ECO:0008006" key="4">
    <source>
        <dbReference type="Google" id="ProtNLM"/>
    </source>
</evidence>
<evidence type="ECO:0000313" key="2">
    <source>
        <dbReference type="EMBL" id="MFC7615920.1"/>
    </source>
</evidence>
<keyword evidence="3" id="KW-1185">Reference proteome</keyword>
<accession>A0ABW2TQ35</accession>